<sequence length="153" mass="16236">MQTSRVFLPAVVAALTFALSPQSPAAEASGAGTLAPVRPGIYAPVTLAADLAPLTAKEREMVSLFIDASAIMDDLFWQQAYPGDRATLLAGISDPATRRFVEVNYGPWDRLAGNAPFLPGAGPKPDAAGFYPLDMTREEFERANLPGSRSESP</sequence>
<name>D9PF99_9ZZZZ</name>
<reference evidence="1" key="1">
    <citation type="submission" date="2010-07" db="EMBL/GenBank/DDBJ databases">
        <authorList>
            <consortium name="CONSOLIDER consortium CSD2007-00005"/>
            <person name="Guazzaroni M.-E."/>
            <person name="Richter M."/>
            <person name="Garcia-Salamanca A."/>
            <person name="Yarza P."/>
            <person name="Ferrer M."/>
        </authorList>
    </citation>
    <scope>NUCLEOTIDE SEQUENCE</scope>
</reference>
<dbReference type="EMBL" id="ADZX01000032">
    <property type="protein sequence ID" value="EFK97768.1"/>
    <property type="molecule type" value="Genomic_DNA"/>
</dbReference>
<feature type="non-terminal residue" evidence="1">
    <location>
        <position position="153"/>
    </location>
</feature>
<comment type="caution">
    <text evidence="1">The sequence shown here is derived from an EMBL/GenBank/DDBJ whole genome shotgun (WGS) entry which is preliminary data.</text>
</comment>
<reference evidence="1" key="2">
    <citation type="journal article" date="2011" name="Microb. Ecol.">
        <title>Taxonomic and Functional Metagenomic Profiling of the Microbial Community in the Anoxic Sediment of a Sub-saline Shallow Lake (Laguna de Carrizo, Central Spain).</title>
        <authorList>
            <person name="Ferrer M."/>
            <person name="Guazzaroni M.E."/>
            <person name="Richter M."/>
            <person name="Garcia-Salamanca A."/>
            <person name="Yarza P."/>
            <person name="Suarez-Suarez A."/>
            <person name="Solano J."/>
            <person name="Alcaide M."/>
            <person name="van Dillewijn P."/>
            <person name="Molina-Henares M.A."/>
            <person name="Lopez-Cortes N."/>
            <person name="Al-Ramahi Y."/>
            <person name="Guerrero C."/>
            <person name="Acosta A."/>
            <person name="de Eugenio L.I."/>
            <person name="Martinez V."/>
            <person name="Marques S."/>
            <person name="Rojo F."/>
            <person name="Santero E."/>
            <person name="Genilloud O."/>
            <person name="Perez-Perez J."/>
            <person name="Rossello-Mora R."/>
            <person name="Ramos J.L."/>
        </authorList>
    </citation>
    <scope>NUCLEOTIDE SEQUENCE</scope>
</reference>
<dbReference type="AlphaFoldDB" id="D9PF99"/>
<gene>
    <name evidence="1" type="ORF">LDC_0178</name>
</gene>
<proteinExistence type="predicted"/>
<accession>D9PF99</accession>
<organism evidence="1">
    <name type="scientific">sediment metagenome</name>
    <dbReference type="NCBI Taxonomy" id="749907"/>
    <lineage>
        <taxon>unclassified sequences</taxon>
        <taxon>metagenomes</taxon>
        <taxon>ecological metagenomes</taxon>
    </lineage>
</organism>
<protein>
    <submittedName>
        <fullName evidence="1">Uncharacterized protein</fullName>
    </submittedName>
</protein>
<evidence type="ECO:0000313" key="1">
    <source>
        <dbReference type="EMBL" id="EFK97768.1"/>
    </source>
</evidence>